<sequence length="395" mass="43462">MKRVSLFLLALLGCQVMGTELFLRPKPNLAGHDPRAREIRIHELSGNGEFWIQVMVANNTEPISAAQVEIVYPANWVLVEGPRVQGTAPLRRGADLSTEVVAFLPSNQDGVYQDTLIDNARGHWRAMMVIGDFQSHLSPSVDPQVLFEMRFRAVGLSQAPCSSANGLISLRPTAMDPQYGSMVLNHRAEMVAVDWQRNQAIQLIHEGAMHKGNLTRYLPGGSDQSLNYDDLAVLLRCMATNQRGCGLVALSVAEYEQLTDIDCSGGDPNWSDIQSLRVLIERSAMTAKTKKGEALVLKSEQGSFRLSLAGYPNGLVIEAPRDTQNIEPFLAAVDALPKWHAVVLDQPNMAMLVVFTPQPGEGDLPDQLTWTAESTRVQPFTLTPLHTDLSLSEQE</sequence>
<gene>
    <name evidence="1" type="ORF">J3U88_05860</name>
</gene>
<keyword evidence="2" id="KW-1185">Reference proteome</keyword>
<dbReference type="AlphaFoldDB" id="A0A8J7QG94"/>
<evidence type="ECO:0000313" key="2">
    <source>
        <dbReference type="Proteomes" id="UP000664417"/>
    </source>
</evidence>
<name>A0A8J7QG94_9BACT</name>
<organism evidence="1 2">
    <name type="scientific">Acanthopleuribacter pedis</name>
    <dbReference type="NCBI Taxonomy" id="442870"/>
    <lineage>
        <taxon>Bacteria</taxon>
        <taxon>Pseudomonadati</taxon>
        <taxon>Acidobacteriota</taxon>
        <taxon>Holophagae</taxon>
        <taxon>Acanthopleuribacterales</taxon>
        <taxon>Acanthopleuribacteraceae</taxon>
        <taxon>Acanthopleuribacter</taxon>
    </lineage>
</organism>
<dbReference type="EMBL" id="JAFREP010000004">
    <property type="protein sequence ID" value="MBO1317980.1"/>
    <property type="molecule type" value="Genomic_DNA"/>
</dbReference>
<proteinExistence type="predicted"/>
<reference evidence="1" key="1">
    <citation type="submission" date="2021-03" db="EMBL/GenBank/DDBJ databases">
        <authorList>
            <person name="Wang G."/>
        </authorList>
    </citation>
    <scope>NUCLEOTIDE SEQUENCE</scope>
    <source>
        <strain evidence="1">KCTC 12899</strain>
    </source>
</reference>
<dbReference type="Proteomes" id="UP000664417">
    <property type="component" value="Unassembled WGS sequence"/>
</dbReference>
<protein>
    <submittedName>
        <fullName evidence="1">Uncharacterized protein</fullName>
    </submittedName>
</protein>
<accession>A0A8J7QG94</accession>
<comment type="caution">
    <text evidence="1">The sequence shown here is derived from an EMBL/GenBank/DDBJ whole genome shotgun (WGS) entry which is preliminary data.</text>
</comment>
<evidence type="ECO:0000313" key="1">
    <source>
        <dbReference type="EMBL" id="MBO1317980.1"/>
    </source>
</evidence>
<dbReference type="RefSeq" id="WP_207857517.1">
    <property type="nucleotide sequence ID" value="NZ_JAFREP010000004.1"/>
</dbReference>